<protein>
    <submittedName>
        <fullName evidence="1">Uncharacterized protein</fullName>
    </submittedName>
</protein>
<comment type="caution">
    <text evidence="1">The sequence shown here is derived from an EMBL/GenBank/DDBJ whole genome shotgun (WGS) entry which is preliminary data.</text>
</comment>
<organism evidence="1 2">
    <name type="scientific">Araneus ventricosus</name>
    <name type="common">Orbweaver spider</name>
    <name type="synonym">Epeira ventricosa</name>
    <dbReference type="NCBI Taxonomy" id="182803"/>
    <lineage>
        <taxon>Eukaryota</taxon>
        <taxon>Metazoa</taxon>
        <taxon>Ecdysozoa</taxon>
        <taxon>Arthropoda</taxon>
        <taxon>Chelicerata</taxon>
        <taxon>Arachnida</taxon>
        <taxon>Araneae</taxon>
        <taxon>Araneomorphae</taxon>
        <taxon>Entelegynae</taxon>
        <taxon>Araneoidea</taxon>
        <taxon>Araneidae</taxon>
        <taxon>Araneus</taxon>
    </lineage>
</organism>
<gene>
    <name evidence="1" type="ORF">AVEN_202068_1</name>
</gene>
<reference evidence="1 2" key="1">
    <citation type="journal article" date="2019" name="Sci. Rep.">
        <title>Orb-weaving spider Araneus ventricosus genome elucidates the spidroin gene catalogue.</title>
        <authorList>
            <person name="Kono N."/>
            <person name="Nakamura H."/>
            <person name="Ohtoshi R."/>
            <person name="Moran D.A.P."/>
            <person name="Shinohara A."/>
            <person name="Yoshida Y."/>
            <person name="Fujiwara M."/>
            <person name="Mori M."/>
            <person name="Tomita M."/>
            <person name="Arakawa K."/>
        </authorList>
    </citation>
    <scope>NUCLEOTIDE SEQUENCE [LARGE SCALE GENOMIC DNA]</scope>
</reference>
<proteinExistence type="predicted"/>
<dbReference type="EMBL" id="BGPR01004086">
    <property type="protein sequence ID" value="GBM95743.1"/>
    <property type="molecule type" value="Genomic_DNA"/>
</dbReference>
<name>A0A4Y2JZA3_ARAVE</name>
<dbReference type="AlphaFoldDB" id="A0A4Y2JZA3"/>
<sequence>MLENHTFDKKSEKPPGDHRLAVLLNTRGPDVFNFELDKQKKHSCLGVSLNCPGKDYLLACSDDSPNAPCEHHRHVFSSQPNSP</sequence>
<evidence type="ECO:0000313" key="1">
    <source>
        <dbReference type="EMBL" id="GBM95743.1"/>
    </source>
</evidence>
<evidence type="ECO:0000313" key="2">
    <source>
        <dbReference type="Proteomes" id="UP000499080"/>
    </source>
</evidence>
<keyword evidence="2" id="KW-1185">Reference proteome</keyword>
<dbReference type="Proteomes" id="UP000499080">
    <property type="component" value="Unassembled WGS sequence"/>
</dbReference>
<accession>A0A4Y2JZA3</accession>